<sequence length="48" mass="5367">MAMQRNAPECHRRLPTEAARGGWDRSLWPAAGYPEDDKAASSHWDEAA</sequence>
<protein>
    <submittedName>
        <fullName evidence="2">Uncharacterized protein</fullName>
    </submittedName>
</protein>
<organism evidence="2 3">
    <name type="scientific">Micromonospora sediminimaris</name>
    <dbReference type="NCBI Taxonomy" id="547162"/>
    <lineage>
        <taxon>Bacteria</taxon>
        <taxon>Bacillati</taxon>
        <taxon>Actinomycetota</taxon>
        <taxon>Actinomycetes</taxon>
        <taxon>Micromonosporales</taxon>
        <taxon>Micromonosporaceae</taxon>
        <taxon>Micromonospora</taxon>
    </lineage>
</organism>
<feature type="region of interest" description="Disordered" evidence="1">
    <location>
        <begin position="1"/>
        <end position="48"/>
    </location>
</feature>
<dbReference type="Proteomes" id="UP000607311">
    <property type="component" value="Unassembled WGS sequence"/>
</dbReference>
<dbReference type="AlphaFoldDB" id="A0A9W5UV03"/>
<reference evidence="2" key="1">
    <citation type="submission" date="2021-01" db="EMBL/GenBank/DDBJ databases">
        <title>Whole genome shotgun sequence of Verrucosispora sediminis NBRC 107745.</title>
        <authorList>
            <person name="Komaki H."/>
            <person name="Tamura T."/>
        </authorList>
    </citation>
    <scope>NUCLEOTIDE SEQUENCE</scope>
    <source>
        <strain evidence="2">NBRC 107745</strain>
    </source>
</reference>
<evidence type="ECO:0000313" key="2">
    <source>
        <dbReference type="EMBL" id="GIJ33750.1"/>
    </source>
</evidence>
<evidence type="ECO:0000313" key="3">
    <source>
        <dbReference type="Proteomes" id="UP000607311"/>
    </source>
</evidence>
<comment type="caution">
    <text evidence="2">The sequence shown here is derived from an EMBL/GenBank/DDBJ whole genome shotgun (WGS) entry which is preliminary data.</text>
</comment>
<name>A0A9W5UV03_9ACTN</name>
<feature type="compositionally biased region" description="Basic and acidic residues" evidence="1">
    <location>
        <begin position="35"/>
        <end position="48"/>
    </location>
</feature>
<accession>A0A9W5UV03</accession>
<proteinExistence type="predicted"/>
<evidence type="ECO:0000256" key="1">
    <source>
        <dbReference type="SAM" id="MobiDB-lite"/>
    </source>
</evidence>
<dbReference type="EMBL" id="BOPD01000016">
    <property type="protein sequence ID" value="GIJ33750.1"/>
    <property type="molecule type" value="Genomic_DNA"/>
</dbReference>
<keyword evidence="3" id="KW-1185">Reference proteome</keyword>
<gene>
    <name evidence="2" type="ORF">Vse01_28980</name>
</gene>